<reference evidence="5 6" key="1">
    <citation type="journal article" date="2016" name="PLoS ONE">
        <title>Sequence Assembly of Yarrowia lipolytica Strain W29/CLIB89 Shows Transposable Element Diversity.</title>
        <authorList>
            <person name="Magnan C."/>
            <person name="Yu J."/>
            <person name="Chang I."/>
            <person name="Jahn E."/>
            <person name="Kanomata Y."/>
            <person name="Wu J."/>
            <person name="Zeller M."/>
            <person name="Oakes M."/>
            <person name="Baldi P."/>
            <person name="Sandmeyer S."/>
        </authorList>
    </citation>
    <scope>NUCLEOTIDE SEQUENCE [LARGE SCALE GENOMIC DNA]</scope>
    <source>
        <strain evidence="6">CLIB89(W29)</strain>
    </source>
</reference>
<keyword evidence="2 4" id="KW-0647">Proteasome</keyword>
<dbReference type="PROSITE" id="PS00854">
    <property type="entry name" value="PROTEASOME_BETA_1"/>
    <property type="match status" value="1"/>
</dbReference>
<dbReference type="eggNOG" id="KOG0185">
    <property type="taxonomic scope" value="Eukaryota"/>
</dbReference>
<comment type="function">
    <text evidence="4">Non-catalytic component of the proteasome.</text>
</comment>
<comment type="subcellular location">
    <subcellularLocation>
        <location evidence="4">Cytoplasm</location>
    </subcellularLocation>
    <subcellularLocation>
        <location evidence="4">Nucleus</location>
    </subcellularLocation>
</comment>
<dbReference type="PROSITE" id="PS51476">
    <property type="entry name" value="PROTEASOME_BETA_2"/>
    <property type="match status" value="1"/>
</dbReference>
<dbReference type="GO" id="GO:0005737">
    <property type="term" value="C:cytoplasm"/>
    <property type="evidence" value="ECO:0007669"/>
    <property type="project" value="UniProtKB-SubCell"/>
</dbReference>
<gene>
    <name evidence="5" type="ORF">YALI1_E38526g</name>
</gene>
<dbReference type="PANTHER" id="PTHR32194">
    <property type="entry name" value="METALLOPROTEASE TLDD"/>
    <property type="match status" value="1"/>
</dbReference>
<evidence type="ECO:0000256" key="1">
    <source>
        <dbReference type="ARBA" id="ARBA00022490"/>
    </source>
</evidence>
<dbReference type="Proteomes" id="UP000182444">
    <property type="component" value="Chromosome 1E"/>
</dbReference>
<evidence type="ECO:0000256" key="2">
    <source>
        <dbReference type="ARBA" id="ARBA00022942"/>
    </source>
</evidence>
<protein>
    <recommendedName>
        <fullName evidence="4">Proteasome subunit beta</fullName>
    </recommendedName>
</protein>
<sequence>MEQSPINWGRPRDDIYGHYSDAISQAPNTHSLPKKHTQQPTVTGSSVIGIKFDKGVVVAADTLASYGSLARFDNMDRLTQVGDSTIVGIGGDVSDMQYVQRLLEELEIEENYDNSGDQSLHSENIFNYLSKVYYNRRSKMDPLWNAVLVGGVDSKDEPFLSHVDLLGVTFSSPALATGFGAYLALPLLRQLVPYPDSYKNVTEADARAMVEKCMKVLFYRDARSIDKYDVATITKGNVKIEKDIKCKDQNWRFAEDIRGYGRTTS</sequence>
<dbReference type="CDD" id="cd03760">
    <property type="entry name" value="proteasome_beta_type_4"/>
    <property type="match status" value="1"/>
</dbReference>
<evidence type="ECO:0000313" key="5">
    <source>
        <dbReference type="EMBL" id="AOW06296.1"/>
    </source>
</evidence>
<keyword evidence="1 4" id="KW-0963">Cytoplasm</keyword>
<keyword evidence="3 4" id="KW-0539">Nucleus</keyword>
<organism evidence="5 6">
    <name type="scientific">Yarrowia lipolytica</name>
    <name type="common">Candida lipolytica</name>
    <dbReference type="NCBI Taxonomy" id="4952"/>
    <lineage>
        <taxon>Eukaryota</taxon>
        <taxon>Fungi</taxon>
        <taxon>Dikarya</taxon>
        <taxon>Ascomycota</taxon>
        <taxon>Saccharomycotina</taxon>
        <taxon>Dipodascomycetes</taxon>
        <taxon>Dipodascales</taxon>
        <taxon>Dipodascales incertae sedis</taxon>
        <taxon>Yarrowia</taxon>
    </lineage>
</organism>
<name>A0A1D8NKY4_YARLL</name>
<dbReference type="InterPro" id="IPR016295">
    <property type="entry name" value="Proteasome_beta4"/>
</dbReference>
<dbReference type="InterPro" id="IPR023333">
    <property type="entry name" value="Proteasome_suB-type"/>
</dbReference>
<dbReference type="PIRSF" id="PIRSF001213">
    <property type="entry name" value="Psome_endopept_beta"/>
    <property type="match status" value="1"/>
</dbReference>
<dbReference type="AlphaFoldDB" id="A0A1D8NKY4"/>
<evidence type="ECO:0000256" key="3">
    <source>
        <dbReference type="ARBA" id="ARBA00023242"/>
    </source>
</evidence>
<proteinExistence type="inferred from homology"/>
<dbReference type="VEuPathDB" id="FungiDB:YALI1_E38526g"/>
<dbReference type="InterPro" id="IPR016050">
    <property type="entry name" value="Proteasome_bsu_CS"/>
</dbReference>
<dbReference type="Gene3D" id="3.60.20.10">
    <property type="entry name" value="Glutamine Phosphoribosylpyrophosphate, subunit 1, domain 1"/>
    <property type="match status" value="1"/>
</dbReference>
<dbReference type="GO" id="GO:0005634">
    <property type="term" value="C:nucleus"/>
    <property type="evidence" value="ECO:0007669"/>
    <property type="project" value="UniProtKB-SubCell"/>
</dbReference>
<evidence type="ECO:0000313" key="6">
    <source>
        <dbReference type="Proteomes" id="UP000182444"/>
    </source>
</evidence>
<dbReference type="SUPFAM" id="SSF56235">
    <property type="entry name" value="N-terminal nucleophile aminohydrolases (Ntn hydrolases)"/>
    <property type="match status" value="1"/>
</dbReference>
<dbReference type="Pfam" id="PF00227">
    <property type="entry name" value="Proteasome"/>
    <property type="match status" value="1"/>
</dbReference>
<dbReference type="VEuPathDB" id="FungiDB:YALI0_E32505g"/>
<dbReference type="RefSeq" id="XP_504688.2">
    <property type="nucleotide sequence ID" value="XM_504688.3"/>
</dbReference>
<dbReference type="GeneID" id="2912008"/>
<accession>A0A1D8NKY4</accession>
<dbReference type="InterPro" id="IPR029055">
    <property type="entry name" value="Ntn_hydrolases_N"/>
</dbReference>
<evidence type="ECO:0000256" key="4">
    <source>
        <dbReference type="PIRNR" id="PIRNR001213"/>
    </source>
</evidence>
<dbReference type="InterPro" id="IPR001353">
    <property type="entry name" value="Proteasome_sua/b"/>
</dbReference>
<dbReference type="GO" id="GO:0043161">
    <property type="term" value="P:proteasome-mediated ubiquitin-dependent protein catabolic process"/>
    <property type="evidence" value="ECO:0007669"/>
    <property type="project" value="UniProtKB-ARBA"/>
</dbReference>
<dbReference type="GO" id="GO:0010499">
    <property type="term" value="P:proteasomal ubiquitin-independent protein catabolic process"/>
    <property type="evidence" value="ECO:0007669"/>
    <property type="project" value="UniProtKB-ARBA"/>
</dbReference>
<dbReference type="KEGG" id="yli:2912008"/>
<comment type="similarity">
    <text evidence="4">Belongs to the peptidase T1B family.</text>
</comment>
<dbReference type="EMBL" id="CP017557">
    <property type="protein sequence ID" value="AOW06296.1"/>
    <property type="molecule type" value="Genomic_DNA"/>
</dbReference>
<dbReference type="GO" id="GO:0019774">
    <property type="term" value="C:proteasome core complex, beta-subunit complex"/>
    <property type="evidence" value="ECO:0007669"/>
    <property type="project" value="UniProtKB-UniRule"/>
</dbReference>
<dbReference type="PANTHER" id="PTHR32194:SF6">
    <property type="entry name" value="PROTEASOME SUBUNIT BETA"/>
    <property type="match status" value="1"/>
</dbReference>
<dbReference type="FunFam" id="3.60.20.10:FF:000014">
    <property type="entry name" value="Proteasome subunit beta type-7"/>
    <property type="match status" value="1"/>
</dbReference>